<dbReference type="Pfam" id="PF00126">
    <property type="entry name" value="HTH_1"/>
    <property type="match status" value="1"/>
</dbReference>
<dbReference type="GO" id="GO:0032993">
    <property type="term" value="C:protein-DNA complex"/>
    <property type="evidence" value="ECO:0007669"/>
    <property type="project" value="TreeGrafter"/>
</dbReference>
<evidence type="ECO:0000256" key="4">
    <source>
        <dbReference type="ARBA" id="ARBA00023159"/>
    </source>
</evidence>
<dbReference type="InterPro" id="IPR036388">
    <property type="entry name" value="WH-like_DNA-bd_sf"/>
</dbReference>
<dbReference type="PROSITE" id="PS50931">
    <property type="entry name" value="HTH_LYSR"/>
    <property type="match status" value="1"/>
</dbReference>
<evidence type="ECO:0000256" key="5">
    <source>
        <dbReference type="ARBA" id="ARBA00023163"/>
    </source>
</evidence>
<keyword evidence="3" id="KW-0238">DNA-binding</keyword>
<dbReference type="CDD" id="cd08414">
    <property type="entry name" value="PBP2_LTTR_aromatics_like"/>
    <property type="match status" value="1"/>
</dbReference>
<dbReference type="EMBL" id="BLKS01000001">
    <property type="protein sequence ID" value="GFG53545.1"/>
    <property type="molecule type" value="Genomic_DNA"/>
</dbReference>
<dbReference type="RefSeq" id="WP_207767272.1">
    <property type="nucleotide sequence ID" value="NZ_BLKS01000001.1"/>
</dbReference>
<evidence type="ECO:0000313" key="9">
    <source>
        <dbReference type="EMBL" id="GFG53545.1"/>
    </source>
</evidence>
<evidence type="ECO:0000256" key="6">
    <source>
        <dbReference type="ARBA" id="ARBA00040885"/>
    </source>
</evidence>
<evidence type="ECO:0000256" key="1">
    <source>
        <dbReference type="ARBA" id="ARBA00009437"/>
    </source>
</evidence>
<dbReference type="AlphaFoldDB" id="A0A7I9W774"/>
<gene>
    <name evidence="9" type="ORF">MAGR_49860</name>
</gene>
<dbReference type="PANTHER" id="PTHR30346:SF28">
    <property type="entry name" value="HTH-TYPE TRANSCRIPTIONAL REGULATOR CYNR"/>
    <property type="match status" value="1"/>
</dbReference>
<evidence type="ECO:0000313" key="10">
    <source>
        <dbReference type="Proteomes" id="UP000465302"/>
    </source>
</evidence>
<keyword evidence="2" id="KW-0805">Transcription regulation</keyword>
<dbReference type="PANTHER" id="PTHR30346">
    <property type="entry name" value="TRANSCRIPTIONAL DUAL REGULATOR HCAR-RELATED"/>
    <property type="match status" value="1"/>
</dbReference>
<keyword evidence="4" id="KW-0010">Activator</keyword>
<name>A0A7I9W774_MYCAG</name>
<keyword evidence="5" id="KW-0804">Transcription</keyword>
<reference evidence="9 10" key="1">
    <citation type="journal article" date="2019" name="Emerg. Microbes Infect.">
        <title>Comprehensive subspecies identification of 175 nontuberculous mycobacteria species based on 7547 genomic profiles.</title>
        <authorList>
            <person name="Matsumoto Y."/>
            <person name="Kinjo T."/>
            <person name="Motooka D."/>
            <person name="Nabeya D."/>
            <person name="Jung N."/>
            <person name="Uechi K."/>
            <person name="Horii T."/>
            <person name="Iida T."/>
            <person name="Fujita J."/>
            <person name="Nakamura S."/>
        </authorList>
    </citation>
    <scope>NUCLEOTIDE SEQUENCE [LARGE SCALE GENOMIC DNA]</scope>
    <source>
        <strain evidence="9 10">JCM 6377</strain>
    </source>
</reference>
<dbReference type="Pfam" id="PF03466">
    <property type="entry name" value="LysR_substrate"/>
    <property type="match status" value="1"/>
</dbReference>
<dbReference type="GO" id="GO:0003700">
    <property type="term" value="F:DNA-binding transcription factor activity"/>
    <property type="evidence" value="ECO:0007669"/>
    <property type="project" value="InterPro"/>
</dbReference>
<dbReference type="FunFam" id="1.10.10.10:FF:000001">
    <property type="entry name" value="LysR family transcriptional regulator"/>
    <property type="match status" value="1"/>
</dbReference>
<accession>A0A7I9W774</accession>
<evidence type="ECO:0000256" key="2">
    <source>
        <dbReference type="ARBA" id="ARBA00023015"/>
    </source>
</evidence>
<sequence length="302" mass="32887">MELRELNAFVVIVEEGGMSAASRRLHVSQSALSQTVNALERELGVKLLVRSSTGVGPTEAGTALLGEARAVLARQAQALRTMANYTNKASGVIRLGVPLEPPRGMLPRTLSRFTESRPDARVVPHYLSSSAQFAALRDGELDVGLVRERHAGSEFDAMLVNRETLGVLTTLEVSTKLAGQHGIPLDALGGMEWVGFPRQDSPAWYDELTAILRSHGIDIALPRQEHELIPAVKLISVGASGGRAFALAPEDWPHPRPAHIAWSPLVAHPLIRRTWVVWPANSRRRDIGHLIAAFEEADISDR</sequence>
<dbReference type="GO" id="GO:0003677">
    <property type="term" value="F:DNA binding"/>
    <property type="evidence" value="ECO:0007669"/>
    <property type="project" value="UniProtKB-KW"/>
</dbReference>
<protein>
    <recommendedName>
        <fullName evidence="6">Probable hydrogen peroxide-inducible genes activator</fullName>
    </recommendedName>
</protein>
<proteinExistence type="inferred from homology"/>
<evidence type="ECO:0000256" key="7">
    <source>
        <dbReference type="ARBA" id="ARBA00056658"/>
    </source>
</evidence>
<comment type="similarity">
    <text evidence="1">Belongs to the LysR transcriptional regulatory family.</text>
</comment>
<evidence type="ECO:0000256" key="3">
    <source>
        <dbReference type="ARBA" id="ARBA00023125"/>
    </source>
</evidence>
<dbReference type="Gene3D" id="1.10.10.10">
    <property type="entry name" value="Winged helix-like DNA-binding domain superfamily/Winged helix DNA-binding domain"/>
    <property type="match status" value="1"/>
</dbReference>
<dbReference type="SUPFAM" id="SSF46785">
    <property type="entry name" value="Winged helix' DNA-binding domain"/>
    <property type="match status" value="1"/>
</dbReference>
<dbReference type="SUPFAM" id="SSF53850">
    <property type="entry name" value="Periplasmic binding protein-like II"/>
    <property type="match status" value="1"/>
</dbReference>
<comment type="caution">
    <text evidence="9">The sequence shown here is derived from an EMBL/GenBank/DDBJ whole genome shotgun (WGS) entry which is preliminary data.</text>
</comment>
<feature type="domain" description="HTH lysR-type" evidence="8">
    <location>
        <begin position="1"/>
        <end position="58"/>
    </location>
</feature>
<dbReference type="Proteomes" id="UP000465302">
    <property type="component" value="Unassembled WGS sequence"/>
</dbReference>
<dbReference type="InterPro" id="IPR005119">
    <property type="entry name" value="LysR_subst-bd"/>
</dbReference>
<organism evidence="9 10">
    <name type="scientific">Mycolicibacterium agri</name>
    <name type="common">Mycobacterium agri</name>
    <dbReference type="NCBI Taxonomy" id="36811"/>
    <lineage>
        <taxon>Bacteria</taxon>
        <taxon>Bacillati</taxon>
        <taxon>Actinomycetota</taxon>
        <taxon>Actinomycetes</taxon>
        <taxon>Mycobacteriales</taxon>
        <taxon>Mycobacteriaceae</taxon>
        <taxon>Mycolicibacterium</taxon>
    </lineage>
</organism>
<comment type="function">
    <text evidence="7">Required for the induction the katG gene for catalase. Involved in the response to hydrogen peroxide.</text>
</comment>
<dbReference type="InterPro" id="IPR000847">
    <property type="entry name" value="LysR_HTH_N"/>
</dbReference>
<dbReference type="InterPro" id="IPR036390">
    <property type="entry name" value="WH_DNA-bd_sf"/>
</dbReference>
<dbReference type="PRINTS" id="PR00039">
    <property type="entry name" value="HTHLYSR"/>
</dbReference>
<dbReference type="Gene3D" id="3.40.190.10">
    <property type="entry name" value="Periplasmic binding protein-like II"/>
    <property type="match status" value="2"/>
</dbReference>
<evidence type="ECO:0000259" key="8">
    <source>
        <dbReference type="PROSITE" id="PS50931"/>
    </source>
</evidence>